<dbReference type="SUPFAM" id="SSF46689">
    <property type="entry name" value="Homeodomain-like"/>
    <property type="match status" value="1"/>
</dbReference>
<dbReference type="GO" id="GO:0000150">
    <property type="term" value="F:DNA strand exchange activity"/>
    <property type="evidence" value="ECO:0007669"/>
    <property type="project" value="InterPro"/>
</dbReference>
<feature type="domain" description="Resolvase HTH" evidence="1">
    <location>
        <begin position="38"/>
        <end position="62"/>
    </location>
</feature>
<dbReference type="InterPro" id="IPR009057">
    <property type="entry name" value="Homeodomain-like_sf"/>
</dbReference>
<protein>
    <submittedName>
        <fullName evidence="2">Hin recombinase</fullName>
    </submittedName>
</protein>
<dbReference type="Pfam" id="PF02796">
    <property type="entry name" value="HTH_7"/>
    <property type="match status" value="1"/>
</dbReference>
<evidence type="ECO:0000313" key="2">
    <source>
        <dbReference type="EMBL" id="KAB0566119.1"/>
    </source>
</evidence>
<dbReference type="AlphaFoldDB" id="A0A643ETK2"/>
<dbReference type="CDD" id="cd00569">
    <property type="entry name" value="HTH_Hin_like"/>
    <property type="match status" value="1"/>
</dbReference>
<sequence length="206" mass="22694">MVRNYLLSRKCNLSVLHITNRNGTRLSDAQIAAIVGDHRAGISVSAIAKRLSVSRMTVYRQLERSLPSKAAQSSDVRVYSRLSADDYSALRSLASDRGESVAALSRRVLRRAAGFFDADREIAAAALELSNELKKIGTNLNQVVHQINREAILQGRGEPSSEHVGAIRDMQKLIMSKASSVDQLLVRSGRRRLTTVQDLLDKDEPA</sequence>
<accession>A0A643ETK2</accession>
<evidence type="ECO:0000259" key="1">
    <source>
        <dbReference type="Pfam" id="PF02796"/>
    </source>
</evidence>
<reference evidence="2" key="1">
    <citation type="submission" date="2019-09" db="EMBL/GenBank/DDBJ databases">
        <title>Draft genome sequences of 48 bacterial type strains from the CCUG.</title>
        <authorList>
            <person name="Tunovic T."/>
            <person name="Pineiro-Iglesias B."/>
            <person name="Unosson C."/>
            <person name="Inganas E."/>
            <person name="Ohlen M."/>
            <person name="Cardew S."/>
            <person name="Jensie-Markopoulos S."/>
            <person name="Salva-Serra F."/>
            <person name="Jaen-Luchoro D."/>
            <person name="Karlsson R."/>
            <person name="Svensson-Stadler L."/>
            <person name="Chun J."/>
            <person name="Moore E."/>
        </authorList>
    </citation>
    <scope>NUCLEOTIDE SEQUENCE</scope>
    <source>
        <strain evidence="2">CCUG 50899</strain>
    </source>
</reference>
<name>A0A643ETK2_9HYPH</name>
<comment type="caution">
    <text evidence="2">The sequence shown here is derived from an EMBL/GenBank/DDBJ whole genome shotgun (WGS) entry which is preliminary data.</text>
</comment>
<organism evidence="2">
    <name type="scientific">Brucella pituitosa</name>
    <dbReference type="NCBI Taxonomy" id="571256"/>
    <lineage>
        <taxon>Bacteria</taxon>
        <taxon>Pseudomonadati</taxon>
        <taxon>Pseudomonadota</taxon>
        <taxon>Alphaproteobacteria</taxon>
        <taxon>Hyphomicrobiales</taxon>
        <taxon>Brucellaceae</taxon>
        <taxon>Brucella/Ochrobactrum group</taxon>
        <taxon>Brucella</taxon>
    </lineage>
</organism>
<gene>
    <name evidence="2" type="ORF">F7Q93_22005</name>
</gene>
<dbReference type="InterPro" id="IPR006120">
    <property type="entry name" value="Resolvase_HTH_dom"/>
</dbReference>
<proteinExistence type="predicted"/>
<dbReference type="EMBL" id="VZPE01000014">
    <property type="protein sequence ID" value="KAB0566119.1"/>
    <property type="molecule type" value="Genomic_DNA"/>
</dbReference>
<dbReference type="GO" id="GO:0003677">
    <property type="term" value="F:DNA binding"/>
    <property type="evidence" value="ECO:0007669"/>
    <property type="project" value="InterPro"/>
</dbReference>
<dbReference type="Gene3D" id="1.10.10.60">
    <property type="entry name" value="Homeodomain-like"/>
    <property type="match status" value="1"/>
</dbReference>